<keyword evidence="2 4" id="KW-0663">Pyridoxal phosphate</keyword>
<proteinExistence type="inferred from homology"/>
<dbReference type="InterPro" id="IPR011079">
    <property type="entry name" value="Ala_racemase_C"/>
</dbReference>
<comment type="catalytic activity">
    <reaction evidence="4">
        <text>L-alanine = D-alanine</text>
        <dbReference type="Rhea" id="RHEA:20249"/>
        <dbReference type="ChEBI" id="CHEBI:57416"/>
        <dbReference type="ChEBI" id="CHEBI:57972"/>
        <dbReference type="EC" id="5.1.1.1"/>
    </reaction>
</comment>
<dbReference type="InterPro" id="IPR036615">
    <property type="entry name" value="Mur_ligase_C_dom_sf"/>
</dbReference>
<dbReference type="Pfam" id="PF01225">
    <property type="entry name" value="Mur_ligase"/>
    <property type="match status" value="1"/>
</dbReference>
<dbReference type="GO" id="GO:0016874">
    <property type="term" value="F:ligase activity"/>
    <property type="evidence" value="ECO:0007669"/>
    <property type="project" value="UniProtKB-KW"/>
</dbReference>
<dbReference type="Pfam" id="PF00842">
    <property type="entry name" value="Ala_racemase_C"/>
    <property type="match status" value="1"/>
</dbReference>
<dbReference type="RefSeq" id="WP_289999492.1">
    <property type="nucleotide sequence ID" value="NZ_JAUEPH010000003.1"/>
</dbReference>
<dbReference type="EMBL" id="JAUEPH010000003">
    <property type="protein sequence ID" value="MDN3203935.1"/>
    <property type="molecule type" value="Genomic_DNA"/>
</dbReference>
<dbReference type="NCBIfam" id="TIGR00492">
    <property type="entry name" value="alr"/>
    <property type="match status" value="1"/>
</dbReference>
<dbReference type="SUPFAM" id="SSF63418">
    <property type="entry name" value="MurE/MurF N-terminal domain"/>
    <property type="match status" value="1"/>
</dbReference>
<dbReference type="PRINTS" id="PR00992">
    <property type="entry name" value="ALARACEMASE"/>
</dbReference>
<dbReference type="InterPro" id="IPR001608">
    <property type="entry name" value="Ala_racemase_N"/>
</dbReference>
<dbReference type="NCBIfam" id="NF008897">
    <property type="entry name" value="PRK11930.1"/>
    <property type="match status" value="1"/>
</dbReference>
<feature type="active site" description="Proton acceptor; specific for D-alanine" evidence="4">
    <location>
        <position position="492"/>
    </location>
</feature>
<dbReference type="Gene3D" id="3.40.1190.10">
    <property type="entry name" value="Mur-like, catalytic domain"/>
    <property type="match status" value="1"/>
</dbReference>
<feature type="binding site" evidence="4">
    <location>
        <position position="589"/>
    </location>
    <ligand>
        <name>substrate</name>
    </ligand>
</feature>
<evidence type="ECO:0000313" key="6">
    <source>
        <dbReference type="EMBL" id="MDN3203935.1"/>
    </source>
</evidence>
<protein>
    <recommendedName>
        <fullName evidence="4">Alanine racemase</fullName>
        <ecNumber evidence="4">5.1.1.1</ecNumber>
    </recommendedName>
</protein>
<dbReference type="CDD" id="cd00430">
    <property type="entry name" value="PLPDE_III_AR"/>
    <property type="match status" value="1"/>
</dbReference>
<dbReference type="InterPro" id="IPR000821">
    <property type="entry name" value="Ala_racemase"/>
</dbReference>
<dbReference type="EC" id="5.1.1.1" evidence="4"/>
<dbReference type="SUPFAM" id="SSF53244">
    <property type="entry name" value="MurD-like peptide ligases, peptide-binding domain"/>
    <property type="match status" value="1"/>
</dbReference>
<feature type="binding site" evidence="4">
    <location>
        <position position="766"/>
    </location>
    <ligand>
        <name>substrate</name>
    </ligand>
</feature>
<accession>A0ABT7YBN4</accession>
<dbReference type="Gene3D" id="3.40.1390.10">
    <property type="entry name" value="MurE/MurF, N-terminal domain"/>
    <property type="match status" value="1"/>
</dbReference>
<dbReference type="Gene3D" id="3.20.20.10">
    <property type="entry name" value="Alanine racemase"/>
    <property type="match status" value="1"/>
</dbReference>
<dbReference type="Gene3D" id="2.40.37.10">
    <property type="entry name" value="Lyase, Ornithine Decarboxylase, Chain A, domain 1"/>
    <property type="match status" value="1"/>
</dbReference>
<evidence type="ECO:0000256" key="4">
    <source>
        <dbReference type="HAMAP-Rule" id="MF_01201"/>
    </source>
</evidence>
<feature type="domain" description="Alanine racemase C-terminal" evidence="5">
    <location>
        <begin position="696"/>
        <end position="820"/>
    </location>
</feature>
<dbReference type="SUPFAM" id="SSF51419">
    <property type="entry name" value="PLP-binding barrel"/>
    <property type="match status" value="1"/>
</dbReference>
<dbReference type="SUPFAM" id="SSF53623">
    <property type="entry name" value="MurD-like peptide ligases, catalytic domain"/>
    <property type="match status" value="1"/>
</dbReference>
<keyword evidence="6" id="KW-0436">Ligase</keyword>
<dbReference type="InterPro" id="IPR029066">
    <property type="entry name" value="PLP-binding_barrel"/>
</dbReference>
<keyword evidence="3 4" id="KW-0413">Isomerase</keyword>
<evidence type="ECO:0000256" key="2">
    <source>
        <dbReference type="ARBA" id="ARBA00022898"/>
    </source>
</evidence>
<dbReference type="InterPro" id="IPR000713">
    <property type="entry name" value="Mur_ligase_N"/>
</dbReference>
<dbReference type="InterPro" id="IPR035911">
    <property type="entry name" value="MurE/MurF_N"/>
</dbReference>
<name>A0ABT7YBN4_9BACT</name>
<comment type="caution">
    <text evidence="6">The sequence shown here is derived from an EMBL/GenBank/DDBJ whole genome shotgun (WGS) entry which is preliminary data.</text>
</comment>
<dbReference type="InterPro" id="IPR009006">
    <property type="entry name" value="Ala_racemase/Decarboxylase_C"/>
</dbReference>
<dbReference type="HAMAP" id="MF_01201">
    <property type="entry name" value="Ala_racemase"/>
    <property type="match status" value="1"/>
</dbReference>
<dbReference type="Gene3D" id="3.90.190.20">
    <property type="entry name" value="Mur ligase, C-terminal domain"/>
    <property type="match status" value="1"/>
</dbReference>
<comment type="pathway">
    <text evidence="4">Amino-acid biosynthesis; D-alanine biosynthesis; D-alanine from L-alanine: step 1/1.</text>
</comment>
<comment type="cofactor">
    <cofactor evidence="1 4">
        <name>pyridoxal 5'-phosphate</name>
        <dbReference type="ChEBI" id="CHEBI:597326"/>
    </cofactor>
</comment>
<dbReference type="InterPro" id="IPR013221">
    <property type="entry name" value="Mur_ligase_cen"/>
</dbReference>
<keyword evidence="7" id="KW-1185">Reference proteome</keyword>
<dbReference type="Pfam" id="PF08245">
    <property type="entry name" value="Mur_ligase_M"/>
    <property type="match status" value="1"/>
</dbReference>
<comment type="similarity">
    <text evidence="4">Belongs to the alanine racemase family.</text>
</comment>
<dbReference type="PANTHER" id="PTHR30511">
    <property type="entry name" value="ALANINE RACEMASE"/>
    <property type="match status" value="1"/>
</dbReference>
<dbReference type="SUPFAM" id="SSF50621">
    <property type="entry name" value="Alanine racemase C-terminal domain-like"/>
    <property type="match status" value="1"/>
</dbReference>
<organism evidence="6 7">
    <name type="scientific">Algoriphagus sediminis</name>
    <dbReference type="NCBI Taxonomy" id="3057113"/>
    <lineage>
        <taxon>Bacteria</taxon>
        <taxon>Pseudomonadati</taxon>
        <taxon>Bacteroidota</taxon>
        <taxon>Cytophagia</taxon>
        <taxon>Cytophagales</taxon>
        <taxon>Cyclobacteriaceae</taxon>
        <taxon>Algoriphagus</taxon>
    </lineage>
</organism>
<evidence type="ECO:0000256" key="1">
    <source>
        <dbReference type="ARBA" id="ARBA00001933"/>
    </source>
</evidence>
<sequence>MLSSLSISQLLETCGGELLGEKMDMVFETVSIDSRQIGNPKKTLFVALKGAKANGEDFIPDLIDQGVQGFLVGLSFSPKKNNLDRCIFLRVPDTRKALQDIAAFQRKLFEKPVVAITGSNGKTIVKEWLGQLLSQGFNVGKSPKSYNSQVGVPLSIFGLTDYHQVAVMEAGVSKAGEMKALERMLKPDLGIFTNIGTAHDEGFLSRKDKIEEKLQLFESTSFLIYQRQNSLLSEIIEKEIEDERRISWSDSARATFVRSLRTEGTLTRIILLKEELSMHTFHVPFSDQASLENITHAIVAALTLGQSASQIQEALKYLKSVDMRLTVKDGVNNSLIIDDTYNNDLEGLKVAFDFMNQQRPKARKIVILSDLLQQGASEQVYPEVSRLLEMHQVNTLYAVGASISAYPFPKSIVTISFVTTEDLLNHIRKDDFQNDLILVTGARSFGFEKVVDFLEQRLHGTVLEINLNALTHNYNFYKRKLKPETKIMVMVKAFAYGGGSSEIANHLQSIGADYLAVAYTDEGVFLRNEGITLPIMVLNPVKESLQSCLDFDLEPVVFSVSFFEFVANFAREKTKEIKVHLDFDTGMRRLGFTSDQLQSLKKLLNQNPQVKVKSVYTHLAGADEEVHSEFSLEQLQLFNEMVSQVQPDLPKNILKHALNSAGILSFPDYQMDMVRLGIGLYGVEVSNKEPEALRPISTLKTSISQIKTIKPSETVGYSRKGVLPRGGKIATLAIGYADGYDRRFSNGTGYVLINGQKAPVVGNVCMDMVMVDVTSIQANEGDEAIVYGSGISLLDQAKSIGTIPYELLTNISTRVKRVYYLD</sequence>
<feature type="modified residue" description="N6-(pyridoxal phosphate)lysine" evidence="4">
    <location>
        <position position="492"/>
    </location>
</feature>
<dbReference type="InterPro" id="IPR036565">
    <property type="entry name" value="Mur-like_cat_sf"/>
</dbReference>
<gene>
    <name evidence="6" type="ORF">QVH07_07225</name>
</gene>
<dbReference type="Proteomes" id="UP001171916">
    <property type="component" value="Unassembled WGS sequence"/>
</dbReference>
<reference evidence="6" key="1">
    <citation type="submission" date="2023-06" db="EMBL/GenBank/DDBJ databases">
        <title>Robiginitalea aurantiacus sp. nov. and Algoriphagus sediminis sp. nov., isolated from coastal sediment.</title>
        <authorList>
            <person name="Zhou Z.Y."/>
            <person name="An J."/>
            <person name="Jia Y.W."/>
            <person name="Du Z.J."/>
        </authorList>
    </citation>
    <scope>NUCLEOTIDE SEQUENCE</scope>
    <source>
        <strain evidence="6">C2-7</strain>
    </source>
</reference>
<evidence type="ECO:0000259" key="5">
    <source>
        <dbReference type="SMART" id="SM01005"/>
    </source>
</evidence>
<comment type="function">
    <text evidence="4">Catalyzes the interconversion of L-alanine and D-alanine. May also act on other amino acids.</text>
</comment>
<feature type="active site" description="Proton acceptor; specific for L-alanine" evidence="4">
    <location>
        <position position="717"/>
    </location>
</feature>
<dbReference type="SMART" id="SM01005">
    <property type="entry name" value="Ala_racemase_C"/>
    <property type="match status" value="1"/>
</dbReference>
<dbReference type="PANTHER" id="PTHR30511:SF0">
    <property type="entry name" value="ALANINE RACEMASE, CATABOLIC-RELATED"/>
    <property type="match status" value="1"/>
</dbReference>
<evidence type="ECO:0000256" key="3">
    <source>
        <dbReference type="ARBA" id="ARBA00023235"/>
    </source>
</evidence>
<evidence type="ECO:0000313" key="7">
    <source>
        <dbReference type="Proteomes" id="UP001171916"/>
    </source>
</evidence>
<dbReference type="Pfam" id="PF01168">
    <property type="entry name" value="Ala_racemase_N"/>
    <property type="match status" value="1"/>
</dbReference>